<evidence type="ECO:0000313" key="2">
    <source>
        <dbReference type="Proteomes" id="UP000628560"/>
    </source>
</evidence>
<dbReference type="EMBL" id="JADIXP010000002">
    <property type="protein sequence ID" value="MBF4177054.1"/>
    <property type="molecule type" value="Genomic_DNA"/>
</dbReference>
<name>A0ABD4K9F7_9ENTR</name>
<comment type="caution">
    <text evidence="1">The sequence shown here is derived from an EMBL/GenBank/DDBJ whole genome shotgun (WGS) entry which is preliminary data.</text>
</comment>
<dbReference type="Proteomes" id="UP000628560">
    <property type="component" value="Unassembled WGS sequence"/>
</dbReference>
<sequence>MKNKTESKQCVDNFDLLRKLNYDVFTTYKTQFDQINNNYDYYRVNQNLMEADPKELITMTLNDKLNMICERVKSQTFVEIRKKMQTVSKI</sequence>
<dbReference type="AlphaFoldDB" id="A0ABD4K9F7"/>
<evidence type="ECO:0000313" key="1">
    <source>
        <dbReference type="EMBL" id="MBF4177054.1"/>
    </source>
</evidence>
<protein>
    <submittedName>
        <fullName evidence="1">Uncharacterized protein</fullName>
    </submittedName>
</protein>
<organism evidence="1 2">
    <name type="scientific">Lelliottia nimipressuralis</name>
    <dbReference type="NCBI Taxonomy" id="69220"/>
    <lineage>
        <taxon>Bacteria</taxon>
        <taxon>Pseudomonadati</taxon>
        <taxon>Pseudomonadota</taxon>
        <taxon>Gammaproteobacteria</taxon>
        <taxon>Enterobacterales</taxon>
        <taxon>Enterobacteriaceae</taxon>
        <taxon>Lelliottia</taxon>
    </lineage>
</organism>
<accession>A0ABD4K9F7</accession>
<reference evidence="1 2" key="1">
    <citation type="submission" date="2020-11" db="EMBL/GenBank/DDBJ databases">
        <title>Identification of Lelliottia nimipressuralis from Wound Infection by Whole Genome-Based Bacterial Identification.</title>
        <authorList>
            <person name="Navarathna D.H."/>
            <person name="Choi H."/>
            <person name="Jinadatha C."/>
            <person name="Chatterjee P."/>
            <person name="Hwang M."/>
        </authorList>
    </citation>
    <scope>NUCLEOTIDE SEQUENCE [LARGE SCALE GENOMIC DNA]</scope>
    <source>
        <strain evidence="1 2">DN2020</strain>
    </source>
</reference>
<proteinExistence type="predicted"/>
<gene>
    <name evidence="1" type="ORF">ISP11_04185</name>
</gene>